<dbReference type="Proteomes" id="UP001596267">
    <property type="component" value="Unassembled WGS sequence"/>
</dbReference>
<evidence type="ECO:0000313" key="2">
    <source>
        <dbReference type="EMBL" id="MFC6386198.1"/>
    </source>
</evidence>
<evidence type="ECO:0008006" key="4">
    <source>
        <dbReference type="Google" id="ProtNLM"/>
    </source>
</evidence>
<name>A0ABW1WC75_9BACL</name>
<dbReference type="EMBL" id="JBHSTQ010000005">
    <property type="protein sequence ID" value="MFC6386198.1"/>
    <property type="molecule type" value="Genomic_DNA"/>
</dbReference>
<sequence>MGKKISAIIMGAVLVLSFAGCGTVHKDNDSQSAKDTSMENMPMGKKALPKAFEDELNGFKTIEKDVKKKDFKSATSVANNLHNVFHMHIVPPLKEKKGAAYAEEIHGKYDELQDAVKSQNPSEITKLIKINRENLVKVAKILGVSLNKNE</sequence>
<keyword evidence="1" id="KW-0732">Signal</keyword>
<accession>A0ABW1WC75</accession>
<protein>
    <recommendedName>
        <fullName evidence="4">Lipoprotein</fullName>
    </recommendedName>
</protein>
<feature type="signal peptide" evidence="1">
    <location>
        <begin position="1"/>
        <end position="26"/>
    </location>
</feature>
<evidence type="ECO:0000313" key="3">
    <source>
        <dbReference type="Proteomes" id="UP001596267"/>
    </source>
</evidence>
<evidence type="ECO:0000256" key="1">
    <source>
        <dbReference type="SAM" id="SignalP"/>
    </source>
</evidence>
<keyword evidence="3" id="KW-1185">Reference proteome</keyword>
<dbReference type="PROSITE" id="PS51257">
    <property type="entry name" value="PROKAR_LIPOPROTEIN"/>
    <property type="match status" value="1"/>
</dbReference>
<dbReference type="RefSeq" id="WP_253053612.1">
    <property type="nucleotide sequence ID" value="NZ_JAMXWN010000004.1"/>
</dbReference>
<proteinExistence type="predicted"/>
<reference evidence="3" key="1">
    <citation type="journal article" date="2019" name="Int. J. Syst. Evol. Microbiol.">
        <title>The Global Catalogue of Microorganisms (GCM) 10K type strain sequencing project: providing services to taxonomists for standard genome sequencing and annotation.</title>
        <authorList>
            <consortium name="The Broad Institute Genomics Platform"/>
            <consortium name="The Broad Institute Genome Sequencing Center for Infectious Disease"/>
            <person name="Wu L."/>
            <person name="Ma J."/>
        </authorList>
    </citation>
    <scope>NUCLEOTIDE SEQUENCE [LARGE SCALE GENOMIC DNA]</scope>
    <source>
        <strain evidence="3">CCUG 42001</strain>
    </source>
</reference>
<feature type="chain" id="PRO_5046439542" description="Lipoprotein" evidence="1">
    <location>
        <begin position="27"/>
        <end position="150"/>
    </location>
</feature>
<comment type="caution">
    <text evidence="2">The sequence shown here is derived from an EMBL/GenBank/DDBJ whole genome shotgun (WGS) entry which is preliminary data.</text>
</comment>
<organism evidence="2 3">
    <name type="scientific">Sporolactobacillus kofuensis</name>
    <dbReference type="NCBI Taxonomy" id="269672"/>
    <lineage>
        <taxon>Bacteria</taxon>
        <taxon>Bacillati</taxon>
        <taxon>Bacillota</taxon>
        <taxon>Bacilli</taxon>
        <taxon>Bacillales</taxon>
        <taxon>Sporolactobacillaceae</taxon>
        <taxon>Sporolactobacillus</taxon>
    </lineage>
</organism>
<gene>
    <name evidence="2" type="ORF">ACFP7A_06275</name>
</gene>